<dbReference type="OrthoDB" id="2503933at2759"/>
<accession>A0A9Q3EMI4</accession>
<dbReference type="EMBL" id="AVOT02031452">
    <property type="protein sequence ID" value="MBW0524986.1"/>
    <property type="molecule type" value="Genomic_DNA"/>
</dbReference>
<evidence type="ECO:0000313" key="2">
    <source>
        <dbReference type="Proteomes" id="UP000765509"/>
    </source>
</evidence>
<organism evidence="1 2">
    <name type="scientific">Austropuccinia psidii MF-1</name>
    <dbReference type="NCBI Taxonomy" id="1389203"/>
    <lineage>
        <taxon>Eukaryota</taxon>
        <taxon>Fungi</taxon>
        <taxon>Dikarya</taxon>
        <taxon>Basidiomycota</taxon>
        <taxon>Pucciniomycotina</taxon>
        <taxon>Pucciniomycetes</taxon>
        <taxon>Pucciniales</taxon>
        <taxon>Sphaerophragmiaceae</taxon>
        <taxon>Austropuccinia</taxon>
    </lineage>
</organism>
<gene>
    <name evidence="1" type="ORF">O181_064701</name>
</gene>
<feature type="non-terminal residue" evidence="1">
    <location>
        <position position="1"/>
    </location>
</feature>
<comment type="caution">
    <text evidence="1">The sequence shown here is derived from an EMBL/GenBank/DDBJ whole genome shotgun (WGS) entry which is preliminary data.</text>
</comment>
<dbReference type="AlphaFoldDB" id="A0A9Q3EMI4"/>
<name>A0A9Q3EMI4_9BASI</name>
<proteinExistence type="predicted"/>
<reference evidence="1" key="1">
    <citation type="submission" date="2021-03" db="EMBL/GenBank/DDBJ databases">
        <title>Draft genome sequence of rust myrtle Austropuccinia psidii MF-1, a brazilian biotype.</title>
        <authorList>
            <person name="Quecine M.C."/>
            <person name="Pachon D.M.R."/>
            <person name="Bonatelli M.L."/>
            <person name="Correr F.H."/>
            <person name="Franceschini L.M."/>
            <person name="Leite T.F."/>
            <person name="Margarido G.R.A."/>
            <person name="Almeida C.A."/>
            <person name="Ferrarezi J.A."/>
            <person name="Labate C.A."/>
        </authorList>
    </citation>
    <scope>NUCLEOTIDE SEQUENCE</scope>
    <source>
        <strain evidence="1">MF-1</strain>
    </source>
</reference>
<sequence length="177" mass="19617">SSLHPTDWPIMRFTPSTYCSLQALFLLFCQYTRSTQDSQLRTIHSGSVHETQALQVRAQEQAGPHGTLVLPKGGKRIRNVGGLAVLHIKYTKYSGNDGETLAIDLLLRPNDEGRANYLVLANGLTSSSNDPHITAHFNSRWACGTYKLVVREHQFYKGVHISFQVAAPTIKVTCVPV</sequence>
<evidence type="ECO:0000313" key="1">
    <source>
        <dbReference type="EMBL" id="MBW0524986.1"/>
    </source>
</evidence>
<dbReference type="Proteomes" id="UP000765509">
    <property type="component" value="Unassembled WGS sequence"/>
</dbReference>
<keyword evidence="2" id="KW-1185">Reference proteome</keyword>
<protein>
    <submittedName>
        <fullName evidence="1">Uncharacterized protein</fullName>
    </submittedName>
</protein>